<keyword evidence="2" id="KW-1185">Reference proteome</keyword>
<dbReference type="PANTHER" id="PTHR10039:SF5">
    <property type="entry name" value="NACHT DOMAIN-CONTAINING PROTEIN"/>
    <property type="match status" value="1"/>
</dbReference>
<sequence length="276" mass="31849">MLLSRWAGSGGDVITAQFFFWNNGTPEQLIPAVFLERWLRFGDAVHHNLIDFEGFNEAERRNSWTLPQIVEAFQRLLRENVGYVCLFIDGLDEYVGDPMETVRLLKHFVSSKVKICLSSHPWLVFEDSFKECAKLKPQDFTFSDIETYVKDKLGDDERMARLYTVEPIEAPKLIHEIVTKADSVFIWVKLVVQSLLRGLMNRDQIKNLQRRLRLLPIELESLFGLMMEQIEAVYAEEGPQIFLIILKYSTISKNPLSAIELSFALESDPDLAFSVL</sequence>
<evidence type="ECO:0008006" key="3">
    <source>
        <dbReference type="Google" id="ProtNLM"/>
    </source>
</evidence>
<dbReference type="OrthoDB" id="443402at2759"/>
<feature type="non-terminal residue" evidence="1">
    <location>
        <position position="1"/>
    </location>
</feature>
<comment type="caution">
    <text evidence="1">The sequence shown here is derived from an EMBL/GenBank/DDBJ whole genome shotgun (WGS) entry which is preliminary data.</text>
</comment>
<dbReference type="PANTHER" id="PTHR10039">
    <property type="entry name" value="AMELOGENIN"/>
    <property type="match status" value="1"/>
</dbReference>
<name>A0A3E2GZA4_SCYLI</name>
<dbReference type="AlphaFoldDB" id="A0A3E2GZA4"/>
<protein>
    <recommendedName>
        <fullName evidence="3">NACHT domain-containing protein</fullName>
    </recommendedName>
</protein>
<proteinExistence type="predicted"/>
<dbReference type="STRING" id="5539.A0A3E2GZA4"/>
<organism evidence="1 2">
    <name type="scientific">Scytalidium lignicola</name>
    <name type="common">Hyphomycete</name>
    <dbReference type="NCBI Taxonomy" id="5539"/>
    <lineage>
        <taxon>Eukaryota</taxon>
        <taxon>Fungi</taxon>
        <taxon>Dikarya</taxon>
        <taxon>Ascomycota</taxon>
        <taxon>Pezizomycotina</taxon>
        <taxon>Leotiomycetes</taxon>
        <taxon>Leotiomycetes incertae sedis</taxon>
        <taxon>Scytalidium</taxon>
    </lineage>
</organism>
<dbReference type="EMBL" id="NCSJ02000260">
    <property type="protein sequence ID" value="RFU26466.1"/>
    <property type="molecule type" value="Genomic_DNA"/>
</dbReference>
<gene>
    <name evidence="1" type="ORF">B7463_g9874</name>
</gene>
<accession>A0A3E2GZA4</accession>
<reference evidence="1 2" key="1">
    <citation type="submission" date="2018-05" db="EMBL/GenBank/DDBJ databases">
        <title>Draft genome sequence of Scytalidium lignicola DSM 105466, a ubiquitous saprotrophic fungus.</title>
        <authorList>
            <person name="Buettner E."/>
            <person name="Gebauer A.M."/>
            <person name="Hofrichter M."/>
            <person name="Liers C."/>
            <person name="Kellner H."/>
        </authorList>
    </citation>
    <scope>NUCLEOTIDE SEQUENCE [LARGE SCALE GENOMIC DNA]</scope>
    <source>
        <strain evidence="1 2">DSM 105466</strain>
    </source>
</reference>
<evidence type="ECO:0000313" key="2">
    <source>
        <dbReference type="Proteomes" id="UP000258309"/>
    </source>
</evidence>
<evidence type="ECO:0000313" key="1">
    <source>
        <dbReference type="EMBL" id="RFU26466.1"/>
    </source>
</evidence>
<dbReference type="Proteomes" id="UP000258309">
    <property type="component" value="Unassembled WGS sequence"/>
</dbReference>
<dbReference type="PROSITE" id="PS50096">
    <property type="entry name" value="IQ"/>
    <property type="match status" value="1"/>
</dbReference>
<feature type="non-terminal residue" evidence="1">
    <location>
        <position position="276"/>
    </location>
</feature>